<name>A0ACA9LK00_9GLOM</name>
<accession>A0ACA9LK00</accession>
<comment type="caution">
    <text evidence="1">The sequence shown here is derived from an EMBL/GenBank/DDBJ whole genome shotgun (WGS) entry which is preliminary data.</text>
</comment>
<keyword evidence="2" id="KW-1185">Reference proteome</keyword>
<gene>
    <name evidence="1" type="ORF">SCALOS_LOCUS4634</name>
</gene>
<proteinExistence type="predicted"/>
<sequence length="89" mass="10351">MFDLDSANNSSSNNANINKSFENESSENREIIKALENREIVEFLDKESDNMLEKERQQFEEENIKKGYVNEDKLLINDITHPAIDTNTK</sequence>
<dbReference type="Proteomes" id="UP000789860">
    <property type="component" value="Unassembled WGS sequence"/>
</dbReference>
<reference evidence="1" key="1">
    <citation type="submission" date="2021-06" db="EMBL/GenBank/DDBJ databases">
        <authorList>
            <person name="Kallberg Y."/>
            <person name="Tangrot J."/>
            <person name="Rosling A."/>
        </authorList>
    </citation>
    <scope>NUCLEOTIDE SEQUENCE</scope>
    <source>
        <strain evidence="1">AU212A</strain>
    </source>
</reference>
<dbReference type="EMBL" id="CAJVPM010006502">
    <property type="protein sequence ID" value="CAG8535686.1"/>
    <property type="molecule type" value="Genomic_DNA"/>
</dbReference>
<evidence type="ECO:0000313" key="1">
    <source>
        <dbReference type="EMBL" id="CAG8535686.1"/>
    </source>
</evidence>
<organism evidence="1 2">
    <name type="scientific">Scutellospora calospora</name>
    <dbReference type="NCBI Taxonomy" id="85575"/>
    <lineage>
        <taxon>Eukaryota</taxon>
        <taxon>Fungi</taxon>
        <taxon>Fungi incertae sedis</taxon>
        <taxon>Mucoromycota</taxon>
        <taxon>Glomeromycotina</taxon>
        <taxon>Glomeromycetes</taxon>
        <taxon>Diversisporales</taxon>
        <taxon>Gigasporaceae</taxon>
        <taxon>Scutellospora</taxon>
    </lineage>
</organism>
<protein>
    <submittedName>
        <fullName evidence="1">11637_t:CDS:1</fullName>
    </submittedName>
</protein>
<evidence type="ECO:0000313" key="2">
    <source>
        <dbReference type="Proteomes" id="UP000789860"/>
    </source>
</evidence>